<dbReference type="SUPFAM" id="SSF54534">
    <property type="entry name" value="FKBP-like"/>
    <property type="match status" value="1"/>
</dbReference>
<dbReference type="PANTHER" id="PTHR47245">
    <property type="entry name" value="PEPTIDYLPROLYL ISOMERASE"/>
    <property type="match status" value="1"/>
</dbReference>
<reference evidence="5" key="1">
    <citation type="journal article" date="2019" name="Sci. Rep.">
        <title>Draft genome of Tanacetum cinerariifolium, the natural source of mosquito coil.</title>
        <authorList>
            <person name="Yamashiro T."/>
            <person name="Shiraishi A."/>
            <person name="Satake H."/>
            <person name="Nakayama K."/>
        </authorList>
    </citation>
    <scope>NUCLEOTIDE SEQUENCE</scope>
</reference>
<feature type="compositionally biased region" description="Basic residues" evidence="3">
    <location>
        <begin position="118"/>
        <end position="129"/>
    </location>
</feature>
<sequence length="181" mass="19733">QLVREAYGRMSQEVNASHILIRVAPDASPADTLAAYQKVVALRQRVAGGEDFTTLARTVSEDPSAKENGGKLGYFTAMQMVYPFENAAYSTAPPPGPGRNQGSAPHGAHHAAGPQSRLGHRPQKNKRALRPPAQGRGLEQARGPVFGRPRLGPEWRRIATLWHRPHDSLLRGNRLQAAKAR</sequence>
<dbReference type="AlphaFoldDB" id="A0A699TJB8"/>
<dbReference type="InterPro" id="IPR050245">
    <property type="entry name" value="PrsA_foldase"/>
</dbReference>
<dbReference type="PANTHER" id="PTHR47245:SF2">
    <property type="entry name" value="PEPTIDYL-PROLYL CIS-TRANS ISOMERASE HP_0175-RELATED"/>
    <property type="match status" value="1"/>
</dbReference>
<dbReference type="InterPro" id="IPR046357">
    <property type="entry name" value="PPIase_dom_sf"/>
</dbReference>
<dbReference type="Pfam" id="PF13616">
    <property type="entry name" value="Rotamase_3"/>
    <property type="match status" value="1"/>
</dbReference>
<evidence type="ECO:0000256" key="3">
    <source>
        <dbReference type="SAM" id="MobiDB-lite"/>
    </source>
</evidence>
<keyword evidence="1 2" id="KW-0697">Rotamase</keyword>
<protein>
    <recommendedName>
        <fullName evidence="2">Peptidyl-prolyl cis-trans isomerase</fullName>
        <ecNumber evidence="2">5.2.1.8</ecNumber>
    </recommendedName>
</protein>
<name>A0A699TJB8_TANCI</name>
<dbReference type="EMBL" id="BKCJ011237597">
    <property type="protein sequence ID" value="GFD08314.1"/>
    <property type="molecule type" value="Genomic_DNA"/>
</dbReference>
<gene>
    <name evidence="5" type="ORF">Tci_880283</name>
</gene>
<dbReference type="PROSITE" id="PS50198">
    <property type="entry name" value="PPIC_PPIASE_2"/>
    <property type="match status" value="1"/>
</dbReference>
<proteinExistence type="predicted"/>
<dbReference type="InterPro" id="IPR000297">
    <property type="entry name" value="PPIase_PpiC"/>
</dbReference>
<evidence type="ECO:0000256" key="2">
    <source>
        <dbReference type="RuleBase" id="RU363014"/>
    </source>
</evidence>
<organism evidence="5">
    <name type="scientific">Tanacetum cinerariifolium</name>
    <name type="common">Dalmatian daisy</name>
    <name type="synonym">Chrysanthemum cinerariifolium</name>
    <dbReference type="NCBI Taxonomy" id="118510"/>
    <lineage>
        <taxon>Eukaryota</taxon>
        <taxon>Viridiplantae</taxon>
        <taxon>Streptophyta</taxon>
        <taxon>Embryophyta</taxon>
        <taxon>Tracheophyta</taxon>
        <taxon>Spermatophyta</taxon>
        <taxon>Magnoliopsida</taxon>
        <taxon>eudicotyledons</taxon>
        <taxon>Gunneridae</taxon>
        <taxon>Pentapetalae</taxon>
        <taxon>asterids</taxon>
        <taxon>campanulids</taxon>
        <taxon>Asterales</taxon>
        <taxon>Asteraceae</taxon>
        <taxon>Asteroideae</taxon>
        <taxon>Anthemideae</taxon>
        <taxon>Anthemidinae</taxon>
        <taxon>Tanacetum</taxon>
    </lineage>
</organism>
<comment type="catalytic activity">
    <reaction evidence="2">
        <text>[protein]-peptidylproline (omega=180) = [protein]-peptidylproline (omega=0)</text>
        <dbReference type="Rhea" id="RHEA:16237"/>
        <dbReference type="Rhea" id="RHEA-COMP:10747"/>
        <dbReference type="Rhea" id="RHEA-COMP:10748"/>
        <dbReference type="ChEBI" id="CHEBI:83833"/>
        <dbReference type="ChEBI" id="CHEBI:83834"/>
        <dbReference type="EC" id="5.2.1.8"/>
    </reaction>
</comment>
<keyword evidence="1 2" id="KW-0413">Isomerase</keyword>
<evidence type="ECO:0000256" key="1">
    <source>
        <dbReference type="PROSITE-ProRule" id="PRU00278"/>
    </source>
</evidence>
<feature type="non-terminal residue" evidence="5">
    <location>
        <position position="1"/>
    </location>
</feature>
<feature type="domain" description="PpiC" evidence="4">
    <location>
        <begin position="11"/>
        <end position="90"/>
    </location>
</feature>
<feature type="region of interest" description="Disordered" evidence="3">
    <location>
        <begin position="89"/>
        <end position="152"/>
    </location>
</feature>
<dbReference type="EC" id="5.2.1.8" evidence="2"/>
<dbReference type="GO" id="GO:0003755">
    <property type="term" value="F:peptidyl-prolyl cis-trans isomerase activity"/>
    <property type="evidence" value="ECO:0007669"/>
    <property type="project" value="UniProtKB-UniRule"/>
</dbReference>
<evidence type="ECO:0000259" key="4">
    <source>
        <dbReference type="PROSITE" id="PS50198"/>
    </source>
</evidence>
<accession>A0A699TJB8</accession>
<feature type="compositionally biased region" description="Low complexity" evidence="3">
    <location>
        <begin position="101"/>
        <end position="116"/>
    </location>
</feature>
<evidence type="ECO:0000313" key="5">
    <source>
        <dbReference type="EMBL" id="GFD08314.1"/>
    </source>
</evidence>
<comment type="caution">
    <text evidence="5">The sequence shown here is derived from an EMBL/GenBank/DDBJ whole genome shotgun (WGS) entry which is preliminary data.</text>
</comment>
<dbReference type="Gene3D" id="3.10.50.40">
    <property type="match status" value="1"/>
</dbReference>